<dbReference type="PANTHER" id="PTHR31088:SF6">
    <property type="entry name" value="PHAGE SHOCK PROTEIN A"/>
    <property type="match status" value="1"/>
</dbReference>
<evidence type="ECO:0000256" key="1">
    <source>
        <dbReference type="ARBA" id="ARBA00043985"/>
    </source>
</evidence>
<dbReference type="OrthoDB" id="2366053at2"/>
<protein>
    <submittedName>
        <fullName evidence="3">PspA/IM30 family protein</fullName>
    </submittedName>
</protein>
<keyword evidence="4" id="KW-1185">Reference proteome</keyword>
<reference evidence="3" key="1">
    <citation type="submission" date="2018-12" db="EMBL/GenBank/DDBJ databases">
        <authorList>
            <person name="Sun L."/>
            <person name="Chen Z."/>
        </authorList>
    </citation>
    <scope>NUCLEOTIDE SEQUENCE [LARGE SCALE GENOMIC DNA]</scope>
    <source>
        <strain evidence="3">DSM 16012</strain>
    </source>
</reference>
<dbReference type="Pfam" id="PF04012">
    <property type="entry name" value="PspA_IM30"/>
    <property type="match status" value="1"/>
</dbReference>
<evidence type="ECO:0000313" key="3">
    <source>
        <dbReference type="EMBL" id="RWR12413.1"/>
    </source>
</evidence>
<name>A0A451GBM9_9BACI</name>
<dbReference type="EMBL" id="QYTU02000011">
    <property type="protein sequence ID" value="RWR12413.1"/>
    <property type="molecule type" value="Genomic_DNA"/>
</dbReference>
<evidence type="ECO:0000313" key="4">
    <source>
        <dbReference type="Proteomes" id="UP000273811"/>
    </source>
</evidence>
<keyword evidence="2" id="KW-0175">Coiled coil</keyword>
<dbReference type="PANTHER" id="PTHR31088">
    <property type="entry name" value="MEMBRANE-ASSOCIATED PROTEIN VIPP1, CHLOROPLASTIC"/>
    <property type="match status" value="1"/>
</dbReference>
<dbReference type="Proteomes" id="UP000273811">
    <property type="component" value="Unassembled WGS sequence"/>
</dbReference>
<feature type="coiled-coil region" evidence="2">
    <location>
        <begin position="136"/>
        <end position="184"/>
    </location>
</feature>
<organism evidence="3 4">
    <name type="scientific">Siminovitchia fortis</name>
    <dbReference type="NCBI Taxonomy" id="254758"/>
    <lineage>
        <taxon>Bacteria</taxon>
        <taxon>Bacillati</taxon>
        <taxon>Bacillota</taxon>
        <taxon>Bacilli</taxon>
        <taxon>Bacillales</taxon>
        <taxon>Bacillaceae</taxon>
        <taxon>Siminovitchia</taxon>
    </lineage>
</organism>
<dbReference type="InterPro" id="IPR007157">
    <property type="entry name" value="PspA_VIPP1"/>
</dbReference>
<dbReference type="AlphaFoldDB" id="A0A451GBM9"/>
<comment type="caution">
    <text evidence="3">The sequence shown here is derived from an EMBL/GenBank/DDBJ whole genome shotgun (WGS) entry which is preliminary data.</text>
</comment>
<evidence type="ECO:0000256" key="2">
    <source>
        <dbReference type="SAM" id="Coils"/>
    </source>
</evidence>
<comment type="similarity">
    <text evidence="1">Belongs to the PspA/Vipp/IM30 family.</text>
</comment>
<gene>
    <name evidence="3" type="ORF">D4N35_006880</name>
</gene>
<sequence>MWDIKTGKRKKQRIVIQSTIHSRVLNANGMILKKAGQKFKTRETEKMNTLFEKIKQAVKDDFYEIADKQKKPNPISLLNQYLRESEAEVKKASKLIERQKLLRDEFYKEWQQIEKMAEKRKEQGEIALKVGAEDLSEIALREQAQYEERAERLKHAYDNSVNQLEELEQKYREMKLKLKDMHMKRLELMGQENVVLMKNKMNRVLKETEFGIPAENMENIGKLFEREEKKANDEYEISIFDARIQQLAKELNKQDSSELSDHS</sequence>
<proteinExistence type="inferred from homology"/>
<accession>A0A451GBM9</accession>